<comment type="subunit">
    <text evidence="8">Homodimer.</text>
</comment>
<feature type="binding site" evidence="9">
    <location>
        <position position="89"/>
    </location>
    <ligand>
        <name>ATP</name>
        <dbReference type="ChEBI" id="CHEBI:30616"/>
    </ligand>
</feature>
<dbReference type="SUPFAM" id="SSF55874">
    <property type="entry name" value="ATPase domain of HSP90 chaperone/DNA topoisomerase II/histidine kinase"/>
    <property type="match status" value="1"/>
</dbReference>
<keyword evidence="5 8" id="KW-0067">ATP-binding</keyword>
<keyword evidence="12" id="KW-1185">Reference proteome</keyword>
<comment type="caution">
    <text evidence="8">Lacks conserved residue(s) required for the propagation of feature annotation.</text>
</comment>
<dbReference type="Gene3D" id="1.20.120.790">
    <property type="entry name" value="Heat shock protein 90, C-terminal domain"/>
    <property type="match status" value="1"/>
</dbReference>
<evidence type="ECO:0000256" key="1">
    <source>
        <dbReference type="ARBA" id="ARBA00004496"/>
    </source>
</evidence>
<name>A0A397QVN7_9MOLU</name>
<feature type="binding site" evidence="9">
    <location>
        <position position="32"/>
    </location>
    <ligand>
        <name>ATP</name>
        <dbReference type="ChEBI" id="CHEBI:30616"/>
    </ligand>
</feature>
<evidence type="ECO:0000256" key="4">
    <source>
        <dbReference type="ARBA" id="ARBA00022741"/>
    </source>
</evidence>
<keyword evidence="10" id="KW-0175">Coiled coil</keyword>
<keyword evidence="4 8" id="KW-0547">Nucleotide-binding</keyword>
<feature type="region of interest" description="A; substrate-binding" evidence="8">
    <location>
        <begin position="1"/>
        <end position="347"/>
    </location>
</feature>
<dbReference type="InterPro" id="IPR006141">
    <property type="entry name" value="Intein_N"/>
</dbReference>
<dbReference type="PIRSF" id="PIRSF002583">
    <property type="entry name" value="Hsp90"/>
    <property type="match status" value="1"/>
</dbReference>
<evidence type="ECO:0000256" key="6">
    <source>
        <dbReference type="ARBA" id="ARBA00023016"/>
    </source>
</evidence>
<protein>
    <recommendedName>
        <fullName evidence="8">Chaperone protein HtpG</fullName>
    </recommendedName>
    <alternativeName>
        <fullName evidence="8">Heat shock protein HtpG</fullName>
    </alternativeName>
    <alternativeName>
        <fullName evidence="8">High temperature protein G</fullName>
    </alternativeName>
</protein>
<dbReference type="InterPro" id="IPR020575">
    <property type="entry name" value="Hsp90_N"/>
</dbReference>
<dbReference type="GO" id="GO:0140662">
    <property type="term" value="F:ATP-dependent protein folding chaperone"/>
    <property type="evidence" value="ECO:0007669"/>
    <property type="project" value="InterPro"/>
</dbReference>
<feature type="coiled-coil region" evidence="10">
    <location>
        <begin position="494"/>
        <end position="521"/>
    </location>
</feature>
<comment type="similarity">
    <text evidence="2 8">Belongs to the heat shock protein 90 family.</text>
</comment>
<dbReference type="PROSITE" id="PS00298">
    <property type="entry name" value="HSP90"/>
    <property type="match status" value="1"/>
</dbReference>
<dbReference type="InterPro" id="IPR020568">
    <property type="entry name" value="Ribosomal_Su5_D2-typ_SF"/>
</dbReference>
<dbReference type="HAMAP" id="MF_00505">
    <property type="entry name" value="HSP90"/>
    <property type="match status" value="1"/>
</dbReference>
<dbReference type="Gene3D" id="3.30.565.10">
    <property type="entry name" value="Histidine kinase-like ATPase, C-terminal domain"/>
    <property type="match status" value="1"/>
</dbReference>
<dbReference type="InParanoid" id="A0A397QVN7"/>
<dbReference type="OrthoDB" id="9802640at2"/>
<dbReference type="GO" id="GO:0051082">
    <property type="term" value="F:unfolded protein binding"/>
    <property type="evidence" value="ECO:0007669"/>
    <property type="project" value="UniProtKB-UniRule"/>
</dbReference>
<dbReference type="Pfam" id="PF00183">
    <property type="entry name" value="HSP90"/>
    <property type="match status" value="1"/>
</dbReference>
<dbReference type="FunCoup" id="A0A397QVN7">
    <property type="interactions" value="260"/>
</dbReference>
<sequence length="630" mass="72923">MKTTKKFKTETKRLLDMMINSIYTHKEIFLRELISNASDAIDKRHYLSLTDTNIASSDYQIVVEADEEKKTITISDNGVGMTVEELENNLGTIAKSGSKEFLEAVEKENTPEVDIIGQFGVGFYSAFMVANKVTVLTKSVKDNTSHLFTSEGIESYTIEDGDKEDYGTIITLYLKDDTEDEKFTDYLEEYKIKELIKKYSDYVRYPIKTWVTKLDPSTEEERKDPNFKPKTHKELETINSMLPIWKKNKSEVTDDELNNFYKAKFMDWQDPITSIHVNVEGMLTYNALLFIPKKPFYDMYTDKNDKGLQLYTKGVFILDKCKDLIPDYLRFVKGLVDSADLPLNISRETLQEDRAIKKIAANVEKKILAELSRMVKNDREKYEEFYKDWGRHLKFGLYENYGERKDSLKDLILLRSFNEDKLVTFSEYVEKMPEGQKEIYYAIGADKESVSKLPQMDLVKSKGYDVFILSEDIDEFMITVLKSYNEKPFKSINKDELDLIDEEEKKKLDELKEEKKEFLGSVKESLPSVKEVIISKKLVDAPCCVSASGELSFEMERVLKAQNQEVKADRVFELNPNHPMFTKLEALYKADKEAADRMTKLLYTEALLQEGILPDDPKAFAEDLNALLMK</sequence>
<feature type="binding site" evidence="9">
    <location>
        <position position="347"/>
    </location>
    <ligand>
        <name>ATP</name>
        <dbReference type="ChEBI" id="CHEBI:30616"/>
    </ligand>
</feature>
<dbReference type="Pfam" id="PF13589">
    <property type="entry name" value="HATPase_c_3"/>
    <property type="match status" value="1"/>
</dbReference>
<feature type="binding site" evidence="9">
    <location>
        <position position="95"/>
    </location>
    <ligand>
        <name>ATP</name>
        <dbReference type="ChEBI" id="CHEBI:30616"/>
    </ligand>
</feature>
<dbReference type="RefSeq" id="WP_119016873.1">
    <property type="nucleotide sequence ID" value="NZ_QXEV01000032.1"/>
</dbReference>
<feature type="binding site" evidence="9">
    <location>
        <position position="168"/>
    </location>
    <ligand>
        <name>ATP</name>
        <dbReference type="ChEBI" id="CHEBI:30616"/>
    </ligand>
</feature>
<evidence type="ECO:0000313" key="11">
    <source>
        <dbReference type="EMBL" id="RIA64879.1"/>
    </source>
</evidence>
<keyword evidence="7 8" id="KW-0143">Chaperone</keyword>
<evidence type="ECO:0000313" key="12">
    <source>
        <dbReference type="Proteomes" id="UP000266506"/>
    </source>
</evidence>
<dbReference type="GO" id="GO:0005524">
    <property type="term" value="F:ATP binding"/>
    <property type="evidence" value="ECO:0007669"/>
    <property type="project" value="UniProtKB-UniRule"/>
</dbReference>
<organism evidence="11 12">
    <name type="scientific">Anaeroplasma bactoclasticum</name>
    <dbReference type="NCBI Taxonomy" id="2088"/>
    <lineage>
        <taxon>Bacteria</taxon>
        <taxon>Bacillati</taxon>
        <taxon>Mycoplasmatota</taxon>
        <taxon>Mollicutes</taxon>
        <taxon>Anaeroplasmatales</taxon>
        <taxon>Anaeroplasmataceae</taxon>
        <taxon>Anaeroplasma</taxon>
    </lineage>
</organism>
<comment type="subcellular location">
    <subcellularLocation>
        <location evidence="1 8">Cytoplasm</location>
    </subcellularLocation>
</comment>
<keyword evidence="3 8" id="KW-0963">Cytoplasm</keyword>
<dbReference type="GO" id="GO:0016539">
    <property type="term" value="P:intein-mediated protein splicing"/>
    <property type="evidence" value="ECO:0007669"/>
    <property type="project" value="InterPro"/>
</dbReference>
<comment type="function">
    <text evidence="8">Molecular chaperone. Has ATPase activity.</text>
</comment>
<dbReference type="GO" id="GO:0016887">
    <property type="term" value="F:ATP hydrolysis activity"/>
    <property type="evidence" value="ECO:0007669"/>
    <property type="project" value="InterPro"/>
</dbReference>
<dbReference type="InterPro" id="IPR019805">
    <property type="entry name" value="Heat_shock_protein_90_CS"/>
</dbReference>
<dbReference type="CDD" id="cd16927">
    <property type="entry name" value="HATPase_Hsp90-like"/>
    <property type="match status" value="1"/>
</dbReference>
<feature type="binding site" evidence="9">
    <location>
        <begin position="96"/>
        <end position="97"/>
    </location>
    <ligand>
        <name>ATP</name>
        <dbReference type="ChEBI" id="CHEBI:30616"/>
    </ligand>
</feature>
<reference evidence="11 12" key="1">
    <citation type="submission" date="2018-08" db="EMBL/GenBank/DDBJ databases">
        <title>Genomic Encyclopedia of Archaeal and Bacterial Type Strains, Phase II (KMG-II): from individual species to whole genera.</title>
        <authorList>
            <person name="Goeker M."/>
        </authorList>
    </citation>
    <scope>NUCLEOTIDE SEQUENCE [LARGE SCALE GENOMIC DNA]</scope>
    <source>
        <strain evidence="11 12">ATCC 27112</strain>
    </source>
</reference>
<evidence type="ECO:0000256" key="8">
    <source>
        <dbReference type="HAMAP-Rule" id="MF_00505"/>
    </source>
</evidence>
<dbReference type="NCBIfam" id="NF003555">
    <property type="entry name" value="PRK05218.1"/>
    <property type="match status" value="1"/>
</dbReference>
<dbReference type="FunFam" id="3.30.565.10:FF:000009">
    <property type="entry name" value="Molecular chaperone HtpG"/>
    <property type="match status" value="1"/>
</dbReference>
<feature type="binding site" evidence="9">
    <location>
        <position position="76"/>
    </location>
    <ligand>
        <name>ATP</name>
        <dbReference type="ChEBI" id="CHEBI:30616"/>
    </ligand>
</feature>
<dbReference type="InterPro" id="IPR036890">
    <property type="entry name" value="HATPase_C_sf"/>
</dbReference>
<evidence type="ECO:0000256" key="9">
    <source>
        <dbReference type="PIRSR" id="PIRSR002583-1"/>
    </source>
</evidence>
<keyword evidence="6 8" id="KW-0346">Stress response</keyword>
<feature type="region of interest" description="C" evidence="8">
    <location>
        <begin position="558"/>
        <end position="630"/>
    </location>
</feature>
<feature type="binding site" evidence="9">
    <location>
        <position position="81"/>
    </location>
    <ligand>
        <name>ATP</name>
        <dbReference type="ChEBI" id="CHEBI:30616"/>
    </ligand>
</feature>
<dbReference type="GO" id="GO:0005737">
    <property type="term" value="C:cytoplasm"/>
    <property type="evidence" value="ECO:0007669"/>
    <property type="project" value="UniProtKB-SubCell"/>
</dbReference>
<evidence type="ECO:0000256" key="10">
    <source>
        <dbReference type="SAM" id="Coils"/>
    </source>
</evidence>
<dbReference type="Proteomes" id="UP000266506">
    <property type="component" value="Unassembled WGS sequence"/>
</dbReference>
<dbReference type="PROSITE" id="PS50817">
    <property type="entry name" value="INTEIN_N_TER"/>
    <property type="match status" value="1"/>
</dbReference>
<dbReference type="PANTHER" id="PTHR11528">
    <property type="entry name" value="HEAT SHOCK PROTEIN 90 FAMILY MEMBER"/>
    <property type="match status" value="1"/>
</dbReference>
<dbReference type="AlphaFoldDB" id="A0A397QVN7"/>
<evidence type="ECO:0000256" key="3">
    <source>
        <dbReference type="ARBA" id="ARBA00022490"/>
    </source>
</evidence>
<evidence type="ECO:0000256" key="2">
    <source>
        <dbReference type="ARBA" id="ARBA00008239"/>
    </source>
</evidence>
<proteinExistence type="inferred from homology"/>
<dbReference type="InterPro" id="IPR037196">
    <property type="entry name" value="HSP90_C"/>
</dbReference>
<accession>A0A397QVN7</accession>
<feature type="binding site" evidence="9">
    <location>
        <position position="36"/>
    </location>
    <ligand>
        <name>ATP</name>
        <dbReference type="ChEBI" id="CHEBI:30616"/>
    </ligand>
</feature>
<comment type="caution">
    <text evidence="11">The sequence shown here is derived from an EMBL/GenBank/DDBJ whole genome shotgun (WGS) entry which is preliminary data.</text>
</comment>
<dbReference type="SUPFAM" id="SSF110942">
    <property type="entry name" value="HSP90 C-terminal domain"/>
    <property type="match status" value="1"/>
</dbReference>
<dbReference type="Gene3D" id="3.40.50.11260">
    <property type="match status" value="1"/>
</dbReference>
<evidence type="ECO:0000256" key="7">
    <source>
        <dbReference type="ARBA" id="ARBA00023186"/>
    </source>
</evidence>
<dbReference type="EMBL" id="QXEV01000032">
    <property type="protein sequence ID" value="RIA64879.1"/>
    <property type="molecule type" value="Genomic_DNA"/>
</dbReference>
<dbReference type="SUPFAM" id="SSF54211">
    <property type="entry name" value="Ribosomal protein S5 domain 2-like"/>
    <property type="match status" value="1"/>
</dbReference>
<feature type="binding site" evidence="9">
    <location>
        <begin position="118"/>
        <end position="123"/>
    </location>
    <ligand>
        <name>ATP</name>
        <dbReference type="ChEBI" id="CHEBI:30616"/>
    </ligand>
</feature>
<dbReference type="PRINTS" id="PR00775">
    <property type="entry name" value="HEATSHOCK90"/>
</dbReference>
<evidence type="ECO:0000256" key="5">
    <source>
        <dbReference type="ARBA" id="ARBA00022840"/>
    </source>
</evidence>
<dbReference type="Gene3D" id="3.30.230.80">
    <property type="match status" value="1"/>
</dbReference>
<dbReference type="InterPro" id="IPR001404">
    <property type="entry name" value="Hsp90_fam"/>
</dbReference>
<gene>
    <name evidence="8" type="primary">htpG</name>
    <name evidence="11" type="ORF">EI71_01803</name>
</gene>